<feature type="domain" description="KY-like immunoglobulin-like" evidence="2">
    <location>
        <begin position="561"/>
        <end position="658"/>
    </location>
</feature>
<dbReference type="Proteomes" id="UP000694844">
    <property type="component" value="Chromosome 3"/>
</dbReference>
<dbReference type="GeneID" id="111124635"/>
<feature type="region of interest" description="Disordered" evidence="1">
    <location>
        <begin position="904"/>
        <end position="930"/>
    </location>
</feature>
<dbReference type="InterPro" id="IPR056564">
    <property type="entry name" value="Ig-like_KY"/>
</dbReference>
<keyword evidence="3" id="KW-1185">Reference proteome</keyword>
<dbReference type="InterPro" id="IPR027267">
    <property type="entry name" value="AH/BAR_dom_sf"/>
</dbReference>
<feature type="compositionally biased region" description="Basic and acidic residues" evidence="1">
    <location>
        <begin position="904"/>
        <end position="918"/>
    </location>
</feature>
<evidence type="ECO:0000313" key="3">
    <source>
        <dbReference type="Proteomes" id="UP000694844"/>
    </source>
</evidence>
<evidence type="ECO:0000256" key="1">
    <source>
        <dbReference type="SAM" id="MobiDB-lite"/>
    </source>
</evidence>
<dbReference type="OrthoDB" id="6080065at2759"/>
<dbReference type="PANTHER" id="PTHR47020">
    <property type="entry name" value="HILLARIN"/>
    <property type="match status" value="1"/>
</dbReference>
<dbReference type="KEGG" id="cvn:111124635"/>
<dbReference type="PANTHER" id="PTHR47020:SF1">
    <property type="entry name" value="HILLARIN"/>
    <property type="match status" value="1"/>
</dbReference>
<organism evidence="3 4">
    <name type="scientific">Crassostrea virginica</name>
    <name type="common">Eastern oyster</name>
    <dbReference type="NCBI Taxonomy" id="6565"/>
    <lineage>
        <taxon>Eukaryota</taxon>
        <taxon>Metazoa</taxon>
        <taxon>Spiralia</taxon>
        <taxon>Lophotrochozoa</taxon>
        <taxon>Mollusca</taxon>
        <taxon>Bivalvia</taxon>
        <taxon>Autobranchia</taxon>
        <taxon>Pteriomorphia</taxon>
        <taxon>Ostreida</taxon>
        <taxon>Ostreoidea</taxon>
        <taxon>Ostreidae</taxon>
        <taxon>Crassostrea</taxon>
    </lineage>
</organism>
<evidence type="ECO:0000313" key="4">
    <source>
        <dbReference type="RefSeq" id="XP_022323390.1"/>
    </source>
</evidence>
<reference evidence="4" key="1">
    <citation type="submission" date="2025-08" db="UniProtKB">
        <authorList>
            <consortium name="RefSeq"/>
        </authorList>
    </citation>
    <scope>IDENTIFICATION</scope>
    <source>
        <tissue evidence="4">Whole sample</tissue>
    </source>
</reference>
<evidence type="ECO:0000259" key="2">
    <source>
        <dbReference type="Pfam" id="PF23265"/>
    </source>
</evidence>
<feature type="domain" description="KY-like immunoglobulin-like" evidence="2">
    <location>
        <begin position="445"/>
        <end position="552"/>
    </location>
</feature>
<dbReference type="InterPro" id="IPR053041">
    <property type="entry name" value="Transglut-like_Superfamily_Mod"/>
</dbReference>
<dbReference type="Gene3D" id="1.20.1270.60">
    <property type="entry name" value="Arfaptin homology (AH) domain/BAR domain"/>
    <property type="match status" value="1"/>
</dbReference>
<name>A0A8B8D6Y8_CRAVI</name>
<dbReference type="Pfam" id="PF23265">
    <property type="entry name" value="Ig-like_KY"/>
    <property type="match status" value="3"/>
</dbReference>
<feature type="region of interest" description="Disordered" evidence="1">
    <location>
        <begin position="59"/>
        <end position="80"/>
    </location>
</feature>
<proteinExistence type="predicted"/>
<dbReference type="RefSeq" id="XP_022323390.1">
    <property type="nucleotide sequence ID" value="XM_022467682.1"/>
</dbReference>
<sequence>MSYRKEDSLILENFSEKNKQGDFERELREHFRKLGFYREVPTPELLREAQQVYHTLDWPQQFDDDGDPLPCPPSSSRDEILNPSEIKELDDHAMQTPTTYLGQHVRYLVEYLVRPAISDVHKARVLTRWLGRCMDDDFLKYLPRTEWSHPESVAGFIWKLRKRQMDYDEFFQELCKYANLKAHNVDGCVRNTIKYQVGGDFMEQKKSWTAVLLDGNWRLLDVRWICEAAYGVAKTNWRLIEDEKGKVDTTKAIKENRNTFKTQCRFREFYFLTDPEIFIYDHFPDDEKWQLLARPISYKEAKEIAALRADFFRNKMTLRSNPKCTIESDDGIVKFVIGLQEDSRMTFVYKLYRSKNSKEPIDPSRKELDRYVLLERDSDECAIRVEIRCPAEGEYLFEIHGSQNVESCHALLLTYFIRCTGIKGVITPLPPNIRQEWGPGEDTRDMGMVPVTHRKGQVEADDGDAEITFTLEKDLEFKHDLVKGDQDVSVTDGHVVHTIENGKMNISLRLPSPGEYALNVMAKEKFKKTRFAPACSYLISCDDEPLQTKPLPNIDGGHIGTNEQFHELGFKEDEAWTSYINNLVTGEFSMQIHKPHDIFVAAALELEEGNKSETFDNYVICDTQDNKVKVTAIFPKSGTYKMTLFARVDSIQDENKHIPIYTKIIEVVLPTLAGMPSPIQSSIPDWCHGYHLKEPRSLYLASGEMTKISVSVPEASTVKIKGHPECHLKQNEEGYWEGYLKTGPPRSTVDLMASESPHGQPFKLLSYQVVSKEELLQIEVEQEELFKRALDELQTLEEEKYARLLVRLKQAANDRNRQKLQKLLYRVKEIKPDKVDVEIVRAERVLRELVEQEEKEIARKELRKATRMCDIPSLEGALLKVKRLRLPEEDGDISAAEEVLQTLRDKRDGTLGKTRDKSQQTTDSPSPFFYGNHSGVHIYVMPDGRVQHSEMAPENSVLQSSRLTRDADVQTLDDSADEEIKEDFTYLAMDSSTPRKTRKTDTSKVPELLRQHLKKRHLMEDEIDAEEIEPPALGALSMIDQEENGDRSYTSRATSTGTSRSWKNRAMDVFKKYWHVMKEKSELTRQTLNDDIENEVQRLKHINQMCRKMSRAARRIGLSYNNLIDSEQMFHDILNEPADQNDSLSEDFCNTSALQQDVISVEEGLKSAFEDFAKSMDGLCAELVIKAENTAKELEKTRLEMVTEDLQSYSTKGSLRGDYGVGGSSFRENPDFVKTSFYAAKNTILEELRSTNAATEEDIRRQLSALQKQMAEYHHGNTSSHGGNISGNHSGLFSNSWKI</sequence>
<feature type="domain" description="KY-like immunoglobulin-like" evidence="2">
    <location>
        <begin position="299"/>
        <end position="430"/>
    </location>
</feature>
<gene>
    <name evidence="4" type="primary">LOC111124635</name>
</gene>
<dbReference type="SUPFAM" id="SSF103657">
    <property type="entry name" value="BAR/IMD domain-like"/>
    <property type="match status" value="1"/>
</dbReference>
<accession>A0A8B8D6Y8</accession>
<protein>
    <submittedName>
        <fullName evidence="4">Uncharacterized protein LOC111124635 isoform X1</fullName>
    </submittedName>
</protein>